<dbReference type="PANTHER" id="PTHR30373:SF2">
    <property type="entry name" value="UPF0603 PROTEIN YGCG"/>
    <property type="match status" value="1"/>
</dbReference>
<dbReference type="PANTHER" id="PTHR30373">
    <property type="entry name" value="UPF0603 PROTEIN YGCG"/>
    <property type="match status" value="1"/>
</dbReference>
<dbReference type="PATRIC" id="fig|465721.4.peg.347"/>
<dbReference type="Pfam" id="PF04536">
    <property type="entry name" value="TPM_phosphatase"/>
    <property type="match status" value="1"/>
</dbReference>
<evidence type="ECO:0000313" key="4">
    <source>
        <dbReference type="Proteomes" id="UP000070250"/>
    </source>
</evidence>
<gene>
    <name evidence="3" type="ORF">ACG33_01595</name>
</gene>
<dbReference type="Gene3D" id="3.10.310.50">
    <property type="match status" value="1"/>
</dbReference>
<protein>
    <recommendedName>
        <fullName evidence="2">TPM domain-containing protein</fullName>
    </recommendedName>
</protein>
<keyword evidence="1" id="KW-0812">Transmembrane</keyword>
<accession>A0A127F8D3</accession>
<proteinExistence type="predicted"/>
<feature type="transmembrane region" description="Helical" evidence="1">
    <location>
        <begin position="202"/>
        <end position="229"/>
    </location>
</feature>
<keyword evidence="4" id="KW-1185">Reference proteome</keyword>
<dbReference type="AlphaFoldDB" id="A0A127F8D3"/>
<evidence type="ECO:0000313" key="3">
    <source>
        <dbReference type="EMBL" id="AMN45820.1"/>
    </source>
</evidence>
<dbReference type="EMBL" id="CP011971">
    <property type="protein sequence ID" value="AMN45820.1"/>
    <property type="molecule type" value="Genomic_DNA"/>
</dbReference>
<dbReference type="KEGG" id="sdf:ACG33_01595"/>
<keyword evidence="1" id="KW-1133">Transmembrane helix</keyword>
<evidence type="ECO:0000256" key="1">
    <source>
        <dbReference type="SAM" id="Phobius"/>
    </source>
</evidence>
<sequence length="280" mass="28950">MQARGADGIGEQTVPVLHGPVTDLTGTLTPQQAAQLEGRLREFEILKGSQIAVLLVPTTQPETIEQYSIRVVDAWLLGRKGTDDGVLLLVAKDDRTVRIEVGRGLEGALPDVIANRIIDQVVVPRFRAGDFFGGLDEAVTRIIALVEGEPLPELEALEQSNTPAGKETLLLLLMLTFMVGGVLRSVLGSLGGAVLASGLAGLLAWMLTGMMAISIGAAVIAFLFTVLGGGGSGWTNARRGQGSWSAHHGNGWGGGFGGSTRGGWSGGGGSFGGGGATGRW</sequence>
<reference evidence="3 4" key="1">
    <citation type="submission" date="2015-06" db="EMBL/GenBank/DDBJ databases">
        <title>A Comprehensive Approach to Explore the Metabolic and Phylogenetic Diversity of Bacterial Steroid Degradation in the Environment: Testosterone as an Example.</title>
        <authorList>
            <person name="Yang F.-C."/>
            <person name="Chen Y.-L."/>
            <person name="Yu C.-P."/>
            <person name="Tang S.-L."/>
            <person name="Wang P.-H."/>
            <person name="Ismail W."/>
            <person name="Wang C.-H."/>
            <person name="Yang C.-Y."/>
            <person name="Chiang Y.-R."/>
        </authorList>
    </citation>
    <scope>NUCLEOTIDE SEQUENCE [LARGE SCALE GENOMIC DNA]</scope>
    <source>
        <strain evidence="3 4">DSM 18526</strain>
    </source>
</reference>
<evidence type="ECO:0000259" key="2">
    <source>
        <dbReference type="Pfam" id="PF04536"/>
    </source>
</evidence>
<feature type="domain" description="TPM" evidence="2">
    <location>
        <begin position="21"/>
        <end position="144"/>
    </location>
</feature>
<dbReference type="STRING" id="465721.ACG33_01595"/>
<organism evidence="3 4">
    <name type="scientific">Steroidobacter denitrificans</name>
    <dbReference type="NCBI Taxonomy" id="465721"/>
    <lineage>
        <taxon>Bacteria</taxon>
        <taxon>Pseudomonadati</taxon>
        <taxon>Pseudomonadota</taxon>
        <taxon>Gammaproteobacteria</taxon>
        <taxon>Steroidobacterales</taxon>
        <taxon>Steroidobacteraceae</taxon>
        <taxon>Steroidobacter</taxon>
    </lineage>
</organism>
<dbReference type="Proteomes" id="UP000070250">
    <property type="component" value="Chromosome"/>
</dbReference>
<dbReference type="InterPro" id="IPR007621">
    <property type="entry name" value="TPM_dom"/>
</dbReference>
<keyword evidence="1" id="KW-0472">Membrane</keyword>
<name>A0A127F8D3_STEDE</name>